<dbReference type="GO" id="GO:0003999">
    <property type="term" value="F:adenine phosphoribosyltransferase activity"/>
    <property type="evidence" value="ECO:0007669"/>
    <property type="project" value="UniProtKB-EC"/>
</dbReference>
<comment type="pathway">
    <text evidence="3">Purine metabolism; AMP biosynthesis via salvage pathway; AMP from adenine: step 1/1.</text>
</comment>
<keyword evidence="8" id="KW-0328">Glycosyltransferase</keyword>
<evidence type="ECO:0000256" key="7">
    <source>
        <dbReference type="ARBA" id="ARBA00022490"/>
    </source>
</evidence>
<dbReference type="AlphaFoldDB" id="A0ABD3UJJ5"/>
<dbReference type="Gene3D" id="3.40.50.2020">
    <property type="match status" value="1"/>
</dbReference>
<keyword evidence="7" id="KW-0963">Cytoplasm</keyword>
<evidence type="ECO:0000256" key="3">
    <source>
        <dbReference type="ARBA" id="ARBA00004659"/>
    </source>
</evidence>
<evidence type="ECO:0000256" key="10">
    <source>
        <dbReference type="ARBA" id="ARBA00022726"/>
    </source>
</evidence>
<dbReference type="InterPro" id="IPR029057">
    <property type="entry name" value="PRTase-like"/>
</dbReference>
<gene>
    <name evidence="11" type="ORF">ACJIZ3_011601</name>
</gene>
<evidence type="ECO:0000313" key="12">
    <source>
        <dbReference type="Proteomes" id="UP001634393"/>
    </source>
</evidence>
<evidence type="ECO:0000256" key="9">
    <source>
        <dbReference type="ARBA" id="ARBA00022679"/>
    </source>
</evidence>
<keyword evidence="9" id="KW-0808">Transferase</keyword>
<proteinExistence type="inferred from homology"/>
<evidence type="ECO:0000256" key="5">
    <source>
        <dbReference type="ARBA" id="ARBA00011738"/>
    </source>
</evidence>
<name>A0ABD3UJJ5_9LAMI</name>
<evidence type="ECO:0000256" key="4">
    <source>
        <dbReference type="ARBA" id="ARBA00008391"/>
    </source>
</evidence>
<organism evidence="11 12">
    <name type="scientific">Penstemon smallii</name>
    <dbReference type="NCBI Taxonomy" id="265156"/>
    <lineage>
        <taxon>Eukaryota</taxon>
        <taxon>Viridiplantae</taxon>
        <taxon>Streptophyta</taxon>
        <taxon>Embryophyta</taxon>
        <taxon>Tracheophyta</taxon>
        <taxon>Spermatophyta</taxon>
        <taxon>Magnoliopsida</taxon>
        <taxon>eudicotyledons</taxon>
        <taxon>Gunneridae</taxon>
        <taxon>Pentapetalae</taxon>
        <taxon>asterids</taxon>
        <taxon>lamiids</taxon>
        <taxon>Lamiales</taxon>
        <taxon>Plantaginaceae</taxon>
        <taxon>Cheloneae</taxon>
        <taxon>Penstemon</taxon>
    </lineage>
</organism>
<comment type="subcellular location">
    <subcellularLocation>
        <location evidence="2">Cytoplasm</location>
    </subcellularLocation>
</comment>
<evidence type="ECO:0000256" key="2">
    <source>
        <dbReference type="ARBA" id="ARBA00004496"/>
    </source>
</evidence>
<comment type="caution">
    <text evidence="11">The sequence shown here is derived from an EMBL/GenBank/DDBJ whole genome shotgun (WGS) entry which is preliminary data.</text>
</comment>
<dbReference type="EC" id="2.4.2.7" evidence="6"/>
<comment type="catalytic activity">
    <reaction evidence="1">
        <text>AMP + diphosphate = 5-phospho-alpha-D-ribose 1-diphosphate + adenine</text>
        <dbReference type="Rhea" id="RHEA:16609"/>
        <dbReference type="ChEBI" id="CHEBI:16708"/>
        <dbReference type="ChEBI" id="CHEBI:33019"/>
        <dbReference type="ChEBI" id="CHEBI:58017"/>
        <dbReference type="ChEBI" id="CHEBI:456215"/>
        <dbReference type="EC" id="2.4.2.7"/>
    </reaction>
</comment>
<dbReference type="GO" id="GO:0005737">
    <property type="term" value="C:cytoplasm"/>
    <property type="evidence" value="ECO:0007669"/>
    <property type="project" value="UniProtKB-SubCell"/>
</dbReference>
<sequence>MFAAENGLKSDPRLKAISDAIRVVPNFPKPGIMFQDITTLVSNHKDMDISVVAGVESRGFIFAPPIALAIGAKFIPLRKPGKLPGSQSGFLKRSWSRISYFYMNVSDCRSNARWCNGPSDSPSYKSLQGSQNLIMRNDSNTLFASNETISYLIYEKILKLLVSIPNKKTLLNLNQLTGTPPASLIQVSYVSYDGSKSITSSPSSITENKV</sequence>
<dbReference type="EMBL" id="JBJXBP010000001">
    <property type="protein sequence ID" value="KAL3849719.1"/>
    <property type="molecule type" value="Genomic_DNA"/>
</dbReference>
<dbReference type="InterPro" id="IPR050120">
    <property type="entry name" value="Adenine_PRTase"/>
</dbReference>
<comment type="similarity">
    <text evidence="4">Belongs to the purine/pyrimidine phosphoribosyltransferase family.</text>
</comment>
<dbReference type="Proteomes" id="UP001634393">
    <property type="component" value="Unassembled WGS sequence"/>
</dbReference>
<keyword evidence="10" id="KW-0660">Purine salvage</keyword>
<evidence type="ECO:0000256" key="8">
    <source>
        <dbReference type="ARBA" id="ARBA00022676"/>
    </source>
</evidence>
<evidence type="ECO:0000313" key="11">
    <source>
        <dbReference type="EMBL" id="KAL3849719.1"/>
    </source>
</evidence>
<accession>A0ABD3UJJ5</accession>
<evidence type="ECO:0000256" key="6">
    <source>
        <dbReference type="ARBA" id="ARBA00011893"/>
    </source>
</evidence>
<keyword evidence="12" id="KW-1185">Reference proteome</keyword>
<dbReference type="CDD" id="cd06223">
    <property type="entry name" value="PRTases_typeI"/>
    <property type="match status" value="1"/>
</dbReference>
<dbReference type="PANTHER" id="PTHR11776">
    <property type="entry name" value="ADENINE PHOSPHORIBOSYLTRANSFERASE"/>
    <property type="match status" value="1"/>
</dbReference>
<dbReference type="GO" id="GO:0006166">
    <property type="term" value="P:purine ribonucleoside salvage"/>
    <property type="evidence" value="ECO:0007669"/>
    <property type="project" value="UniProtKB-KW"/>
</dbReference>
<protein>
    <recommendedName>
        <fullName evidence="6">adenine phosphoribosyltransferase</fullName>
        <ecNumber evidence="6">2.4.2.7</ecNumber>
    </recommendedName>
</protein>
<dbReference type="InterPro" id="IPR000836">
    <property type="entry name" value="PRTase_dom"/>
</dbReference>
<reference evidence="11 12" key="1">
    <citation type="submission" date="2024-12" db="EMBL/GenBank/DDBJ databases">
        <title>The unique morphological basis and parallel evolutionary history of personate flowers in Penstemon.</title>
        <authorList>
            <person name="Depatie T.H."/>
            <person name="Wessinger C.A."/>
        </authorList>
    </citation>
    <scope>NUCLEOTIDE SEQUENCE [LARGE SCALE GENOMIC DNA]</scope>
    <source>
        <strain evidence="11">WTNN_2</strain>
        <tissue evidence="11">Leaf</tissue>
    </source>
</reference>
<dbReference type="PANTHER" id="PTHR11776:SF22">
    <property type="entry name" value="ADENINE PHOSPHORIBOSYLTRANSFERASE 5"/>
    <property type="match status" value="1"/>
</dbReference>
<evidence type="ECO:0000256" key="1">
    <source>
        <dbReference type="ARBA" id="ARBA00000868"/>
    </source>
</evidence>
<dbReference type="SUPFAM" id="SSF53271">
    <property type="entry name" value="PRTase-like"/>
    <property type="match status" value="1"/>
</dbReference>
<comment type="subunit">
    <text evidence="5">Homodimer.</text>
</comment>